<dbReference type="HOGENOM" id="CLU_000422_3_3_9"/>
<organism evidence="3 4">
    <name type="scientific">Lachnoclostridium phytofermentans (strain ATCC 700394 / DSM 18823 / ISDg)</name>
    <name type="common">Clostridium phytofermentans</name>
    <dbReference type="NCBI Taxonomy" id="357809"/>
    <lineage>
        <taxon>Bacteria</taxon>
        <taxon>Bacillati</taxon>
        <taxon>Bacillota</taxon>
        <taxon>Clostridia</taxon>
        <taxon>Lachnospirales</taxon>
        <taxon>Lachnospiraceae</taxon>
    </lineage>
</organism>
<dbReference type="RefSeq" id="WP_012201414.1">
    <property type="nucleotide sequence ID" value="NC_010001.1"/>
</dbReference>
<feature type="domain" description="FAD/NAD(P)-binding" evidence="1">
    <location>
        <begin position="195"/>
        <end position="388"/>
    </location>
</feature>
<dbReference type="PRINTS" id="PR00469">
    <property type="entry name" value="PNDRDTASEII"/>
</dbReference>
<dbReference type="Pfam" id="PF07992">
    <property type="entry name" value="Pyr_redox_2"/>
    <property type="match status" value="1"/>
</dbReference>
<dbReference type="Pfam" id="PF13450">
    <property type="entry name" value="NAD_binding_8"/>
    <property type="match status" value="1"/>
</dbReference>
<dbReference type="InterPro" id="IPR023753">
    <property type="entry name" value="FAD/NAD-binding_dom"/>
</dbReference>
<dbReference type="InterPro" id="IPR028261">
    <property type="entry name" value="DPD_II"/>
</dbReference>
<dbReference type="Gene3D" id="3.50.50.60">
    <property type="entry name" value="FAD/NAD(P)-binding domain"/>
    <property type="match status" value="2"/>
</dbReference>
<dbReference type="GO" id="GO:0016491">
    <property type="term" value="F:oxidoreductase activity"/>
    <property type="evidence" value="ECO:0007669"/>
    <property type="project" value="InterPro"/>
</dbReference>
<dbReference type="InterPro" id="IPR009051">
    <property type="entry name" value="Helical_ferredxn"/>
</dbReference>
<dbReference type="SUPFAM" id="SSF51971">
    <property type="entry name" value="Nucleotide-binding domain"/>
    <property type="match status" value="2"/>
</dbReference>
<sequence>MADHVVYEAKRCLNCKKPLCMTGCPISTQIPTMIQEFLNGGIAKAGEMVFENNPLSIVCSLVCDHDKQCEGHCILGKKGMPVHISSIENYISSTYFDQMKLDREEKKNKRAAVIGSGPAGITISILLAKKGYDVTVFETREKIGGVLRYGIPEFRLPKKILDNYKKKMLELGIKFRPNTTIGGAIGIDDLFRDGYLAIFVGTGVWRPNALHLKGETLGNVHYAIDYLVNPDSFELGDSLAIIGAGNSAMDVARTAIRKGVKEVTIYSHREEIKASVHEVEYAKIDGVNFETCKSTVELTEDGPIMNTVTWDEEGNMEIVEGSAKLYPSQSIIIAISQGPKDKIVSTTKGIDVNRRGLIVTNEQGETSRPGIFASGDVVNGAKTVVEAVYYSKQVAEAMDEYMSNL</sequence>
<proteinExistence type="predicted"/>
<dbReference type="InterPro" id="IPR036188">
    <property type="entry name" value="FAD/NAD-bd_sf"/>
</dbReference>
<name>A9KTD5_LACP7</name>
<dbReference type="EMBL" id="CP000885">
    <property type="protein sequence ID" value="ABX43765.1"/>
    <property type="molecule type" value="Genomic_DNA"/>
</dbReference>
<dbReference type="Proteomes" id="UP000000370">
    <property type="component" value="Chromosome"/>
</dbReference>
<evidence type="ECO:0000259" key="1">
    <source>
        <dbReference type="Pfam" id="PF07992"/>
    </source>
</evidence>
<protein>
    <submittedName>
        <fullName evidence="3">FAD-dependent pyridine nucleotide-disulphide oxidoreductase</fullName>
    </submittedName>
</protein>
<dbReference type="PANTHER" id="PTHR42783">
    <property type="entry name" value="GLUTAMATE SYNTHASE [NADPH] SMALL CHAIN"/>
    <property type="match status" value="1"/>
</dbReference>
<reference evidence="4" key="1">
    <citation type="submission" date="2007-11" db="EMBL/GenBank/DDBJ databases">
        <title>Complete genome sequence of Clostridium phytofermentans ISDg.</title>
        <authorList>
            <person name="Leschine S.B."/>
            <person name="Warnick T.A."/>
            <person name="Blanchard J.L."/>
            <person name="Schnell D.J."/>
            <person name="Petit E.L."/>
            <person name="LaTouf W.G."/>
            <person name="Copeland A."/>
            <person name="Lucas S."/>
            <person name="Lapidus A."/>
            <person name="Barry K."/>
            <person name="Glavina del Rio T."/>
            <person name="Dalin E."/>
            <person name="Tice H."/>
            <person name="Pitluck S."/>
            <person name="Kiss H."/>
            <person name="Brettin T."/>
            <person name="Bruce D."/>
            <person name="Detter J.C."/>
            <person name="Han C."/>
            <person name="Kuske C."/>
            <person name="Schmutz J."/>
            <person name="Larimer F."/>
            <person name="Land M."/>
            <person name="Hauser L."/>
            <person name="Kyrpides N."/>
            <person name="Kim E.A."/>
            <person name="Richardson P."/>
        </authorList>
    </citation>
    <scope>NUCLEOTIDE SEQUENCE [LARGE SCALE GENOMIC DNA]</scope>
    <source>
        <strain evidence="4">ATCC 700394 / DSM 18823 / ISDg</strain>
    </source>
</reference>
<dbReference type="GO" id="GO:0051536">
    <property type="term" value="F:iron-sulfur cluster binding"/>
    <property type="evidence" value="ECO:0007669"/>
    <property type="project" value="InterPro"/>
</dbReference>
<dbReference type="Pfam" id="PF14691">
    <property type="entry name" value="Fer4_20"/>
    <property type="match status" value="1"/>
</dbReference>
<dbReference type="Gene3D" id="1.10.1060.10">
    <property type="entry name" value="Alpha-helical ferredoxin"/>
    <property type="match status" value="1"/>
</dbReference>
<dbReference type="PRINTS" id="PR00368">
    <property type="entry name" value="FADPNR"/>
</dbReference>
<dbReference type="STRING" id="357809.Cphy_3412"/>
<gene>
    <name evidence="3" type="ordered locus">Cphy_3412</name>
</gene>
<evidence type="ECO:0000313" key="3">
    <source>
        <dbReference type="EMBL" id="ABX43765.1"/>
    </source>
</evidence>
<dbReference type="eggNOG" id="COG0493">
    <property type="taxonomic scope" value="Bacteria"/>
</dbReference>
<dbReference type="KEGG" id="cpy:Cphy_3412"/>
<evidence type="ECO:0000259" key="2">
    <source>
        <dbReference type="Pfam" id="PF14691"/>
    </source>
</evidence>
<feature type="domain" description="Dihydroprymidine dehydrogenase" evidence="2">
    <location>
        <begin position="4"/>
        <end position="96"/>
    </location>
</feature>
<keyword evidence="4" id="KW-1185">Reference proteome</keyword>
<dbReference type="AlphaFoldDB" id="A9KTD5"/>
<evidence type="ECO:0000313" key="4">
    <source>
        <dbReference type="Proteomes" id="UP000000370"/>
    </source>
</evidence>
<dbReference type="SUPFAM" id="SSF46548">
    <property type="entry name" value="alpha-helical ferredoxin"/>
    <property type="match status" value="1"/>
</dbReference>
<dbReference type="OrthoDB" id="9803192at2"/>
<accession>A9KTD5</accession>
<dbReference type="PANTHER" id="PTHR42783:SF3">
    <property type="entry name" value="GLUTAMATE SYNTHASE [NADPH] SMALL CHAIN-RELATED"/>
    <property type="match status" value="1"/>
</dbReference>